<dbReference type="Proteomes" id="UP001060085">
    <property type="component" value="Linkage Group LG01"/>
</dbReference>
<proteinExistence type="predicted"/>
<protein>
    <submittedName>
        <fullName evidence="1">Uncharacterized protein</fullName>
    </submittedName>
</protein>
<accession>A0ACC0C7P7</accession>
<evidence type="ECO:0000313" key="1">
    <source>
        <dbReference type="EMBL" id="KAI5680993.1"/>
    </source>
</evidence>
<sequence length="294" mass="33333">MATPSTSSSEQLFQTPENVSNNTNTMQELLNDAFGIPSEHASIDPIADLDGEMPNHEVGNFDKLANQIIFAAMAPRTRRTSRNPNMQSKIRVKREVILQSETHLEEEINVESETHLEGESNEHSRVQEARKDKPRLEVTFHEFGRHMEKTETKSFSLSDLFFLREQNFGLSNPLSRIVVPKRVSAEQLKNACVHWNTDKAKAKMKEFLSQLPPESLDPIDCDDSFSKVMGKDPNGVVRMYGLGPMSSDVFTNRPSAGKCLSMAKESEVPYYTMEEMVLAQNEKLWKSKLLKLLN</sequence>
<comment type="caution">
    <text evidence="1">The sequence shown here is derived from an EMBL/GenBank/DDBJ whole genome shotgun (WGS) entry which is preliminary data.</text>
</comment>
<evidence type="ECO:0000313" key="2">
    <source>
        <dbReference type="Proteomes" id="UP001060085"/>
    </source>
</evidence>
<name>A0ACC0C7P7_CATRO</name>
<dbReference type="EMBL" id="CM044701">
    <property type="protein sequence ID" value="KAI5680993.1"/>
    <property type="molecule type" value="Genomic_DNA"/>
</dbReference>
<reference evidence="2" key="1">
    <citation type="journal article" date="2023" name="Nat. Plants">
        <title>Single-cell RNA sequencing provides a high-resolution roadmap for understanding the multicellular compartmentation of specialized metabolism.</title>
        <authorList>
            <person name="Sun S."/>
            <person name="Shen X."/>
            <person name="Li Y."/>
            <person name="Li Y."/>
            <person name="Wang S."/>
            <person name="Li R."/>
            <person name="Zhang H."/>
            <person name="Shen G."/>
            <person name="Guo B."/>
            <person name="Wei J."/>
            <person name="Xu J."/>
            <person name="St-Pierre B."/>
            <person name="Chen S."/>
            <person name="Sun C."/>
        </authorList>
    </citation>
    <scope>NUCLEOTIDE SEQUENCE [LARGE SCALE GENOMIC DNA]</scope>
</reference>
<organism evidence="1 2">
    <name type="scientific">Catharanthus roseus</name>
    <name type="common">Madagascar periwinkle</name>
    <name type="synonym">Vinca rosea</name>
    <dbReference type="NCBI Taxonomy" id="4058"/>
    <lineage>
        <taxon>Eukaryota</taxon>
        <taxon>Viridiplantae</taxon>
        <taxon>Streptophyta</taxon>
        <taxon>Embryophyta</taxon>
        <taxon>Tracheophyta</taxon>
        <taxon>Spermatophyta</taxon>
        <taxon>Magnoliopsida</taxon>
        <taxon>eudicotyledons</taxon>
        <taxon>Gunneridae</taxon>
        <taxon>Pentapetalae</taxon>
        <taxon>asterids</taxon>
        <taxon>lamiids</taxon>
        <taxon>Gentianales</taxon>
        <taxon>Apocynaceae</taxon>
        <taxon>Rauvolfioideae</taxon>
        <taxon>Vinceae</taxon>
        <taxon>Catharanthinae</taxon>
        <taxon>Catharanthus</taxon>
    </lineage>
</organism>
<gene>
    <name evidence="1" type="ORF">M9H77_02220</name>
</gene>
<keyword evidence="2" id="KW-1185">Reference proteome</keyword>